<dbReference type="PANTHER" id="PTHR47963">
    <property type="entry name" value="DEAD-BOX ATP-DEPENDENT RNA HELICASE 47, MITOCHONDRIAL"/>
    <property type="match status" value="1"/>
</dbReference>
<gene>
    <name evidence="12" type="ORF">STRAU_5903</name>
</gene>
<keyword evidence="13" id="KW-1185">Reference proteome</keyword>
<name>S3ZRJ4_9ACTN</name>
<dbReference type="PROSITE" id="PS51643">
    <property type="entry name" value="HD_CAS3"/>
    <property type="match status" value="1"/>
</dbReference>
<dbReference type="CDD" id="cd17930">
    <property type="entry name" value="DEXHc_cas3"/>
    <property type="match status" value="1"/>
</dbReference>
<dbReference type="InterPro" id="IPR050547">
    <property type="entry name" value="DEAD_box_RNA_helicases"/>
</dbReference>
<keyword evidence="4" id="KW-0479">Metal-binding</keyword>
<evidence type="ECO:0000256" key="5">
    <source>
        <dbReference type="ARBA" id="ARBA00022741"/>
    </source>
</evidence>
<evidence type="ECO:0000313" key="13">
    <source>
        <dbReference type="Proteomes" id="UP000014629"/>
    </source>
</evidence>
<dbReference type="GO" id="GO:0004519">
    <property type="term" value="F:endonuclease activity"/>
    <property type="evidence" value="ECO:0007669"/>
    <property type="project" value="UniProtKB-KW"/>
</dbReference>
<evidence type="ECO:0000256" key="9">
    <source>
        <dbReference type="ARBA" id="ARBA00023118"/>
    </source>
</evidence>
<dbReference type="InterPro" id="IPR038257">
    <property type="entry name" value="CRISPR-assoc_Cas3_HD_sf"/>
</dbReference>
<organism evidence="12 13">
    <name type="scientific">Streptomyces aurantiacus JA 4570</name>
    <dbReference type="NCBI Taxonomy" id="1286094"/>
    <lineage>
        <taxon>Bacteria</taxon>
        <taxon>Bacillati</taxon>
        <taxon>Actinomycetota</taxon>
        <taxon>Actinomycetes</taxon>
        <taxon>Kitasatosporales</taxon>
        <taxon>Streptomycetaceae</taxon>
        <taxon>Streptomyces</taxon>
        <taxon>Streptomyces aurantiacus group</taxon>
    </lineage>
</organism>
<dbReference type="Gene3D" id="1.10.3210.30">
    <property type="match status" value="1"/>
</dbReference>
<dbReference type="SMART" id="SM00487">
    <property type="entry name" value="DEXDc"/>
    <property type="match status" value="1"/>
</dbReference>
<dbReference type="Gene3D" id="3.40.50.300">
    <property type="entry name" value="P-loop containing nucleotide triphosphate hydrolases"/>
    <property type="match status" value="1"/>
</dbReference>
<protein>
    <submittedName>
        <fullName evidence="12">Putative CRISPR-associated endonuclease Cas3</fullName>
    </submittedName>
</protein>
<feature type="domain" description="HD Cas3-type" evidence="11">
    <location>
        <begin position="15"/>
        <end position="237"/>
    </location>
</feature>
<comment type="similarity">
    <text evidence="1">In the N-terminal section; belongs to the CRISPR-associated nuclease Cas3-HD family.</text>
</comment>
<dbReference type="InterPro" id="IPR006474">
    <property type="entry name" value="Helicase_Cas3_CRISPR-ass_core"/>
</dbReference>
<evidence type="ECO:0000313" key="12">
    <source>
        <dbReference type="EMBL" id="EPH41025.1"/>
    </source>
</evidence>
<dbReference type="InterPro" id="IPR054712">
    <property type="entry name" value="Cas3-like_dom"/>
</dbReference>
<dbReference type="OrthoDB" id="9810236at2"/>
<dbReference type="Pfam" id="PF22590">
    <property type="entry name" value="Cas3-like_C_2"/>
    <property type="match status" value="1"/>
</dbReference>
<feature type="region of interest" description="Disordered" evidence="10">
    <location>
        <begin position="545"/>
        <end position="572"/>
    </location>
</feature>
<reference evidence="12 13" key="1">
    <citation type="submission" date="2013-02" db="EMBL/GenBank/DDBJ databases">
        <title>Draft Genome Sequence of Streptomyces aurantiacus, Which Produces Setomimycin.</title>
        <authorList>
            <person name="Gruening B.A."/>
            <person name="Praeg A."/>
            <person name="Erxleben A."/>
            <person name="Guenther S."/>
            <person name="Mueller M."/>
        </authorList>
    </citation>
    <scope>NUCLEOTIDE SEQUENCE [LARGE SCALE GENOMIC DNA]</scope>
    <source>
        <strain evidence="12 13">JA 4570</strain>
    </source>
</reference>
<sequence length="979" mass="107007">MWGKTDLNGISRERGGPAFNPLLAHCLDTAAVCGELVDHYLATPVRRHLADAFGGGCPATARTVVMLLVALHDLPGKAQPGFQQLFAELGGRDEDLRHRGRQWERAARQAGLPLGGRGVPRPPHAHVTARYLPALLGCGCAECAYQPPGASGSPRHDGLHIIAAILGGHHGHVPPEQLIADADCDLDDDWQAIHTALVAELARLLGADLTRLPDVINPQRPVVMPLLAGLVVMCDWIASDETRFTYRTLTQPTDRWWTASRRQAARAVQQLRLHRWQPDAHASWADLHPDTPTPRTAQQAVLDAAPDGPVLAILESSTGSGKTESALWLAHHLAARCGYHGFYLAQATRAASDQLAARCALFLAHTLGSRTEANLALVHGTASLSALATELQDAAGPAALPGTVNLTSCETGGTDPAAAAARARAVLNAWFLERGRGLLSPFGVGTVDQIVLAAQASRHWFLRLFGLANKVVIIDEAHAYQHFQQDLLGEALAWLADAGASVIVLSATLPDILRQALIDAWCHGHRTTSTNPAAPGPLTFVDPHGTCRTLSPAPPPHSSTQPAPGRRTKLHLRADPGPEQLAERLLTEHADGITGVLRNRIAPATALYRAAADLAAQAGWNEETELLLLHARFLERDRARHQHTLERLLGPHPNPDLRSTTRNPHRPDRFLLIGTQVLEQSLDYCLDHLFTDLAPFDYLLQRRGRLWRHFINRPHVLTAIAEMHVLFTPASSGLPRLRHPDGRPIDAYAPYIQAATWHALTERMPADGPLELELITPDDTHPILQSVYAPAPPAGERPIHALLNETFGHWQTVLDEERNQARARSVSPYPGGVPCGIEELASGRLHAEPDDPEAPSHLIARSRLGEPSIDVIGLYQHPGGERTFDPEGHLPADLSRYHPRREADQHRLQQREFLLNTVRLPQHWFRRSNALPPPAHWTINQPEALAGKPVLLLTPDGRPHDARLKQLSYDPRTGLSHHD</sequence>
<dbReference type="GO" id="GO:0003724">
    <property type="term" value="F:RNA helicase activity"/>
    <property type="evidence" value="ECO:0007669"/>
    <property type="project" value="TreeGrafter"/>
</dbReference>
<feature type="region of interest" description="Disordered" evidence="10">
    <location>
        <begin position="956"/>
        <end position="979"/>
    </location>
</feature>
<dbReference type="PANTHER" id="PTHR47963:SF9">
    <property type="entry name" value="CRISPR-ASSOCIATED ENDONUCLEASE_HELICASE CAS3"/>
    <property type="match status" value="1"/>
</dbReference>
<proteinExistence type="inferred from homology"/>
<accession>S3ZRJ4</accession>
<evidence type="ECO:0000256" key="1">
    <source>
        <dbReference type="ARBA" id="ARBA00006847"/>
    </source>
</evidence>
<keyword evidence="6" id="KW-0378">Hydrolase</keyword>
<dbReference type="GO" id="GO:0005524">
    <property type="term" value="F:ATP binding"/>
    <property type="evidence" value="ECO:0007669"/>
    <property type="project" value="UniProtKB-KW"/>
</dbReference>
<dbReference type="SUPFAM" id="SSF52540">
    <property type="entry name" value="P-loop containing nucleoside triphosphate hydrolases"/>
    <property type="match status" value="1"/>
</dbReference>
<dbReference type="GO" id="GO:0051607">
    <property type="term" value="P:defense response to virus"/>
    <property type="evidence" value="ECO:0007669"/>
    <property type="project" value="UniProtKB-KW"/>
</dbReference>
<dbReference type="Pfam" id="PF18019">
    <property type="entry name" value="Cas3_HD"/>
    <property type="match status" value="1"/>
</dbReference>
<evidence type="ECO:0000256" key="6">
    <source>
        <dbReference type="ARBA" id="ARBA00022801"/>
    </source>
</evidence>
<dbReference type="NCBIfam" id="TIGR01587">
    <property type="entry name" value="cas3_core"/>
    <property type="match status" value="1"/>
</dbReference>
<dbReference type="GO" id="GO:0003723">
    <property type="term" value="F:RNA binding"/>
    <property type="evidence" value="ECO:0007669"/>
    <property type="project" value="TreeGrafter"/>
</dbReference>
<keyword evidence="8" id="KW-0067">ATP-binding</keyword>
<dbReference type="GO" id="GO:0016787">
    <property type="term" value="F:hydrolase activity"/>
    <property type="evidence" value="ECO:0007669"/>
    <property type="project" value="UniProtKB-KW"/>
</dbReference>
<evidence type="ECO:0000256" key="2">
    <source>
        <dbReference type="ARBA" id="ARBA00009046"/>
    </source>
</evidence>
<dbReference type="GO" id="GO:0046872">
    <property type="term" value="F:metal ion binding"/>
    <property type="evidence" value="ECO:0007669"/>
    <property type="project" value="UniProtKB-KW"/>
</dbReference>
<dbReference type="AlphaFoldDB" id="S3ZRJ4"/>
<dbReference type="EMBL" id="AOPZ01000349">
    <property type="protein sequence ID" value="EPH41025.1"/>
    <property type="molecule type" value="Genomic_DNA"/>
</dbReference>
<keyword evidence="7" id="KW-0347">Helicase</keyword>
<keyword evidence="12" id="KW-0255">Endonuclease</keyword>
<dbReference type="PATRIC" id="fig|1286094.4.peg.5835"/>
<dbReference type="InterPro" id="IPR041372">
    <property type="entry name" value="Cas3_C"/>
</dbReference>
<dbReference type="InterPro" id="IPR006483">
    <property type="entry name" value="CRISPR-assoc_Cas3_HD"/>
</dbReference>
<keyword evidence="3" id="KW-0540">Nuclease</keyword>
<evidence type="ECO:0000259" key="11">
    <source>
        <dbReference type="PROSITE" id="PS51643"/>
    </source>
</evidence>
<dbReference type="Proteomes" id="UP000014629">
    <property type="component" value="Unassembled WGS sequence"/>
</dbReference>
<dbReference type="CDD" id="cd09641">
    <property type="entry name" value="Cas3''_I"/>
    <property type="match status" value="1"/>
</dbReference>
<evidence type="ECO:0000256" key="4">
    <source>
        <dbReference type="ARBA" id="ARBA00022723"/>
    </source>
</evidence>
<dbReference type="InterPro" id="IPR027417">
    <property type="entry name" value="P-loop_NTPase"/>
</dbReference>
<keyword evidence="5" id="KW-0547">Nucleotide-binding</keyword>
<comment type="caution">
    <text evidence="12">The sequence shown here is derived from an EMBL/GenBank/DDBJ whole genome shotgun (WGS) entry which is preliminary data.</text>
</comment>
<dbReference type="Pfam" id="PF18395">
    <property type="entry name" value="Cas3_C"/>
    <property type="match status" value="1"/>
</dbReference>
<dbReference type="InterPro" id="IPR014001">
    <property type="entry name" value="Helicase_ATP-bd"/>
</dbReference>
<evidence type="ECO:0000256" key="7">
    <source>
        <dbReference type="ARBA" id="ARBA00022806"/>
    </source>
</evidence>
<dbReference type="NCBIfam" id="TIGR01596">
    <property type="entry name" value="cas3_HD"/>
    <property type="match status" value="1"/>
</dbReference>
<evidence type="ECO:0000256" key="8">
    <source>
        <dbReference type="ARBA" id="ARBA00022840"/>
    </source>
</evidence>
<dbReference type="RefSeq" id="WP_016644024.1">
    <property type="nucleotide sequence ID" value="NZ_AOPZ01000349.1"/>
</dbReference>
<evidence type="ECO:0000256" key="10">
    <source>
        <dbReference type="SAM" id="MobiDB-lite"/>
    </source>
</evidence>
<evidence type="ECO:0000256" key="3">
    <source>
        <dbReference type="ARBA" id="ARBA00022722"/>
    </source>
</evidence>
<keyword evidence="9" id="KW-0051">Antiviral defense</keyword>
<comment type="similarity">
    <text evidence="2">In the central section; belongs to the CRISPR-associated helicase Cas3 family.</text>
</comment>